<feature type="non-terminal residue" evidence="1">
    <location>
        <position position="1"/>
    </location>
</feature>
<keyword evidence="2" id="KW-1185">Reference proteome</keyword>
<comment type="caution">
    <text evidence="1">The sequence shown here is derived from an EMBL/GenBank/DDBJ whole genome shotgun (WGS) entry which is preliminary data.</text>
</comment>
<evidence type="ECO:0000313" key="2">
    <source>
        <dbReference type="Proteomes" id="UP001157502"/>
    </source>
</evidence>
<dbReference type="Proteomes" id="UP001157502">
    <property type="component" value="Chromosome 36"/>
</dbReference>
<name>A0ACC2F1L7_DALPE</name>
<sequence length="160" mass="17824">ECTVPVDNVTESRLLGLVECTKEHALLVFTHRRMAITGDDVTLDGIIPISNDFAVVEVTSPGELAVLGADTRVRLNLHDWELEVRLPFGAQTRLFLSEVNRAWSDVCKSPGEEPTFEWLQKYRKADNGESVFKQTLAPLGSTHAQISQHKKTGDSAFFSR</sequence>
<evidence type="ECO:0000313" key="1">
    <source>
        <dbReference type="EMBL" id="KAJ7985244.1"/>
    </source>
</evidence>
<gene>
    <name evidence="1" type="ORF">DPEC_G00350070</name>
</gene>
<protein>
    <submittedName>
        <fullName evidence="1">Uncharacterized protein</fullName>
    </submittedName>
</protein>
<organism evidence="1 2">
    <name type="scientific">Dallia pectoralis</name>
    <name type="common">Alaska blackfish</name>
    <dbReference type="NCBI Taxonomy" id="75939"/>
    <lineage>
        <taxon>Eukaryota</taxon>
        <taxon>Metazoa</taxon>
        <taxon>Chordata</taxon>
        <taxon>Craniata</taxon>
        <taxon>Vertebrata</taxon>
        <taxon>Euteleostomi</taxon>
        <taxon>Actinopterygii</taxon>
        <taxon>Neopterygii</taxon>
        <taxon>Teleostei</taxon>
        <taxon>Protacanthopterygii</taxon>
        <taxon>Esociformes</taxon>
        <taxon>Umbridae</taxon>
        <taxon>Dallia</taxon>
    </lineage>
</organism>
<proteinExistence type="predicted"/>
<reference evidence="1" key="1">
    <citation type="submission" date="2021-05" db="EMBL/GenBank/DDBJ databases">
        <authorList>
            <person name="Pan Q."/>
            <person name="Jouanno E."/>
            <person name="Zahm M."/>
            <person name="Klopp C."/>
            <person name="Cabau C."/>
            <person name="Louis A."/>
            <person name="Berthelot C."/>
            <person name="Parey E."/>
            <person name="Roest Crollius H."/>
            <person name="Montfort J."/>
            <person name="Robinson-Rechavi M."/>
            <person name="Bouchez O."/>
            <person name="Lampietro C."/>
            <person name="Lopez Roques C."/>
            <person name="Donnadieu C."/>
            <person name="Postlethwait J."/>
            <person name="Bobe J."/>
            <person name="Dillon D."/>
            <person name="Chandos A."/>
            <person name="von Hippel F."/>
            <person name="Guiguen Y."/>
        </authorList>
    </citation>
    <scope>NUCLEOTIDE SEQUENCE</scope>
    <source>
        <strain evidence="1">YG-Jan2019</strain>
    </source>
</reference>
<dbReference type="EMBL" id="CM055763">
    <property type="protein sequence ID" value="KAJ7985244.1"/>
    <property type="molecule type" value="Genomic_DNA"/>
</dbReference>
<accession>A0ACC2F1L7</accession>